<accession>A0ACB9R0Q9</accession>
<protein>
    <submittedName>
        <fullName evidence="1">Uncharacterized protein</fullName>
    </submittedName>
</protein>
<dbReference type="EMBL" id="CM042883">
    <property type="protein sequence ID" value="KAI4372474.1"/>
    <property type="molecule type" value="Genomic_DNA"/>
</dbReference>
<name>A0ACB9R0Q9_9MYRT</name>
<sequence>MNTDGQAEEMKVCSNLPQPNEAVPENSSAGNQPASSVWTTRNISKTKAVIDMEFENLNETSQLGEVMPDNLSQESIKLGESNA</sequence>
<organism evidence="1 2">
    <name type="scientific">Melastoma candidum</name>
    <dbReference type="NCBI Taxonomy" id="119954"/>
    <lineage>
        <taxon>Eukaryota</taxon>
        <taxon>Viridiplantae</taxon>
        <taxon>Streptophyta</taxon>
        <taxon>Embryophyta</taxon>
        <taxon>Tracheophyta</taxon>
        <taxon>Spermatophyta</taxon>
        <taxon>Magnoliopsida</taxon>
        <taxon>eudicotyledons</taxon>
        <taxon>Gunneridae</taxon>
        <taxon>Pentapetalae</taxon>
        <taxon>rosids</taxon>
        <taxon>malvids</taxon>
        <taxon>Myrtales</taxon>
        <taxon>Melastomataceae</taxon>
        <taxon>Melastomatoideae</taxon>
        <taxon>Melastomateae</taxon>
        <taxon>Melastoma</taxon>
    </lineage>
</organism>
<reference evidence="2" key="1">
    <citation type="journal article" date="2023" name="Front. Plant Sci.">
        <title>Chromosomal-level genome assembly of Melastoma candidum provides insights into trichome evolution.</title>
        <authorList>
            <person name="Zhong Y."/>
            <person name="Wu W."/>
            <person name="Sun C."/>
            <person name="Zou P."/>
            <person name="Liu Y."/>
            <person name="Dai S."/>
            <person name="Zhou R."/>
        </authorList>
    </citation>
    <scope>NUCLEOTIDE SEQUENCE [LARGE SCALE GENOMIC DNA]</scope>
</reference>
<evidence type="ECO:0000313" key="1">
    <source>
        <dbReference type="EMBL" id="KAI4372474.1"/>
    </source>
</evidence>
<evidence type="ECO:0000313" key="2">
    <source>
        <dbReference type="Proteomes" id="UP001057402"/>
    </source>
</evidence>
<comment type="caution">
    <text evidence="1">The sequence shown here is derived from an EMBL/GenBank/DDBJ whole genome shotgun (WGS) entry which is preliminary data.</text>
</comment>
<dbReference type="Proteomes" id="UP001057402">
    <property type="component" value="Chromosome 4"/>
</dbReference>
<keyword evidence="2" id="KW-1185">Reference proteome</keyword>
<proteinExistence type="predicted"/>
<gene>
    <name evidence="1" type="ORF">MLD38_010700</name>
</gene>